<keyword evidence="3 5" id="KW-1133">Transmembrane helix</keyword>
<evidence type="ECO:0000256" key="2">
    <source>
        <dbReference type="ARBA" id="ARBA00022692"/>
    </source>
</evidence>
<keyword evidence="8" id="KW-1185">Reference proteome</keyword>
<gene>
    <name evidence="7" type="ORF">AJ79_01825</name>
</gene>
<dbReference type="GO" id="GO:0016020">
    <property type="term" value="C:membrane"/>
    <property type="evidence" value="ECO:0007669"/>
    <property type="project" value="UniProtKB-SubCell"/>
</dbReference>
<comment type="subcellular location">
    <subcellularLocation>
        <location evidence="1">Membrane</location>
        <topology evidence="1">Multi-pass membrane protein</topology>
    </subcellularLocation>
</comment>
<dbReference type="PANTHER" id="PTHR42083:SF1">
    <property type="entry name" value="MARVEL DOMAIN-CONTAINING PROTEIN"/>
    <property type="match status" value="1"/>
</dbReference>
<evidence type="ECO:0000256" key="1">
    <source>
        <dbReference type="ARBA" id="ARBA00004141"/>
    </source>
</evidence>
<feature type="transmembrane region" description="Helical" evidence="5">
    <location>
        <begin position="64"/>
        <end position="85"/>
    </location>
</feature>
<keyword evidence="4 5" id="KW-0472">Membrane</keyword>
<reference evidence="7 8" key="1">
    <citation type="submission" date="2017-10" db="EMBL/GenBank/DDBJ databases">
        <title>Comparative genomics in systemic dimorphic fungi from Ajellomycetaceae.</title>
        <authorList>
            <person name="Munoz J.F."/>
            <person name="Mcewen J.G."/>
            <person name="Clay O.K."/>
            <person name="Cuomo C.A."/>
        </authorList>
    </citation>
    <scope>NUCLEOTIDE SEQUENCE [LARGE SCALE GENOMIC DNA]</scope>
    <source>
        <strain evidence="7 8">UAMH5409</strain>
    </source>
</reference>
<dbReference type="AlphaFoldDB" id="A0A2B7Y470"/>
<feature type="transmembrane region" description="Helical" evidence="5">
    <location>
        <begin position="21"/>
        <end position="44"/>
    </location>
</feature>
<evidence type="ECO:0000256" key="5">
    <source>
        <dbReference type="SAM" id="Phobius"/>
    </source>
</evidence>
<evidence type="ECO:0000313" key="8">
    <source>
        <dbReference type="Proteomes" id="UP000223968"/>
    </source>
</evidence>
<protein>
    <recommendedName>
        <fullName evidence="6">MARVEL domain-containing protein</fullName>
    </recommendedName>
</protein>
<dbReference type="EMBL" id="PDNB01000018">
    <property type="protein sequence ID" value="PGH16286.1"/>
    <property type="molecule type" value="Genomic_DNA"/>
</dbReference>
<dbReference type="InterPro" id="IPR008253">
    <property type="entry name" value="Marvel"/>
</dbReference>
<feature type="domain" description="MARVEL" evidence="6">
    <location>
        <begin position="25"/>
        <end position="154"/>
    </location>
</feature>
<evidence type="ECO:0000259" key="6">
    <source>
        <dbReference type="Pfam" id="PF01284"/>
    </source>
</evidence>
<comment type="caution">
    <text evidence="7">The sequence shown here is derived from an EMBL/GenBank/DDBJ whole genome shotgun (WGS) entry which is preliminary data.</text>
</comment>
<proteinExistence type="predicted"/>
<keyword evidence="2 5" id="KW-0812">Transmembrane</keyword>
<organism evidence="7 8">
    <name type="scientific">Helicocarpus griseus UAMH5409</name>
    <dbReference type="NCBI Taxonomy" id="1447875"/>
    <lineage>
        <taxon>Eukaryota</taxon>
        <taxon>Fungi</taxon>
        <taxon>Dikarya</taxon>
        <taxon>Ascomycota</taxon>
        <taxon>Pezizomycotina</taxon>
        <taxon>Eurotiomycetes</taxon>
        <taxon>Eurotiomycetidae</taxon>
        <taxon>Onygenales</taxon>
        <taxon>Ajellomycetaceae</taxon>
        <taxon>Helicocarpus</taxon>
    </lineage>
</organism>
<evidence type="ECO:0000256" key="3">
    <source>
        <dbReference type="ARBA" id="ARBA00022989"/>
    </source>
</evidence>
<dbReference type="OrthoDB" id="5363290at2759"/>
<dbReference type="PANTHER" id="PTHR42083">
    <property type="entry name" value="MARVEL DOMAIN-CONTAINING PROTEIN"/>
    <property type="match status" value="1"/>
</dbReference>
<evidence type="ECO:0000313" key="7">
    <source>
        <dbReference type="EMBL" id="PGH16286.1"/>
    </source>
</evidence>
<evidence type="ECO:0000256" key="4">
    <source>
        <dbReference type="ARBA" id="ARBA00023136"/>
    </source>
</evidence>
<name>A0A2B7Y470_9EURO</name>
<sequence>MNFKKLVFDGIKSRAGVGSNISTIIQWVLRFLQFVFGIAVIGLYAQDLVKQRKAGDPYDPKWMYATALGTIASISAAIYFAIPFIPSPIPILPRINLPTLVYDSILSILWLTLFGIFGKIYITQEAKEDDKNLIRMKHAVWVDLANLALWTVTAAWAGMRWWRSGKGKREAEKESDMSEV</sequence>
<feature type="transmembrane region" description="Helical" evidence="5">
    <location>
        <begin position="138"/>
        <end position="159"/>
    </location>
</feature>
<dbReference type="Proteomes" id="UP000223968">
    <property type="component" value="Unassembled WGS sequence"/>
</dbReference>
<feature type="transmembrane region" description="Helical" evidence="5">
    <location>
        <begin position="97"/>
        <end position="118"/>
    </location>
</feature>
<dbReference type="Pfam" id="PF01284">
    <property type="entry name" value="MARVEL"/>
    <property type="match status" value="1"/>
</dbReference>
<accession>A0A2B7Y470</accession>